<feature type="compositionally biased region" description="Basic and acidic residues" evidence="5">
    <location>
        <begin position="1142"/>
        <end position="1151"/>
    </location>
</feature>
<evidence type="ECO:0000256" key="4">
    <source>
        <dbReference type="PROSITE-ProRule" id="PRU00221"/>
    </source>
</evidence>
<keyword evidence="2 4" id="KW-0853">WD repeat</keyword>
<dbReference type="PROSITE" id="PS50294">
    <property type="entry name" value="WD_REPEATS_REGION"/>
    <property type="match status" value="2"/>
</dbReference>
<feature type="repeat" description="WD" evidence="4">
    <location>
        <begin position="601"/>
        <end position="633"/>
    </location>
</feature>
<evidence type="ECO:0008006" key="10">
    <source>
        <dbReference type="Google" id="ProtNLM"/>
    </source>
</evidence>
<feature type="compositionally biased region" description="Polar residues" evidence="5">
    <location>
        <begin position="1080"/>
        <end position="1090"/>
    </location>
</feature>
<sequence>MSEINKQIAAVVSERIDLKLAAHDSIMADLSTQMSQMMSSIADLRSAQEDATAFEKEEAKMMARKLKRAKEHARENQAKLNDGKLLLEEAKASALAEKKERARKKKVAEGDAAPARPAPKPKAPQAGAASVSGKPRGRIVGKVVEQSLGGKGYNASVKKASNPTQFNAPRCATVGKGDLELIQAREDQAKSQVKYPQCRSTVYAPTHDEEKDTRRHWEQNPLEKPPPAPAPDTKLEMDFVYGYHNAGATPARRSNALRLGSGEVAYYAGAVVVMHDTKSDRQNFFAGHSEEVSALAVHPNGKYIASSQAGRNPPVFVWDSSRRASKGRSKTLPDECHLSTSLGHASRVVSLDFSHDGKLLVSAGSDDHNTVMVWDWRGFNPYQAYGLPDDPPIPGQAPTADDAVYTLTSCGVRHVKFWVLLRSADEESEIPGAKRWYLEGNNVNFATRTTVQDVTCFTFVDDSPPLKYIDDETGEIVEDEGESDRIDSRVVAGTSDGDIFVFKQPQIQLRYKGAGTPQPWWLQPEGAPLDTPTGAPTTMKRLWDSYATLVGIIPHSVESGNKYILPRKDRDEIERLTAKLRLQSHNTELRKKLTNMYYKGALGHSASTTMVGFNKSAGLLLSAGKEGKVRVWDPYAADGGPGQLAPVEGATGLDLSEVLQQGAAARSFCWPEDDPSKIFMGTSTNSILEVEVDVETPAIGRVKEILSSHFGTLSGLAVHPTKPLFVTVGRDKSCNLWLSDAFSCASQARLTAPATSVCFSNNGDSVCIGLTNFEFVVLEVVEEGNFQYSLRRAFQKSVAPVKTEDADIAVTVDERALGNGGRKGGGRGAGLRKQQQAQPDSMESPVTKKKEGRGNALKDEVMDVKYSPDGGFLAIALRDNNIYVYSVGADRGLEESYKLISIMKGHTSSVTNLDWSVDSMYVQSTAADAELLYWQIKPRPEDDASSFRPSQFAHPYLLRDTEWHSWTCIYGWPVQGIWPNDVDSSDPVHGVVRSNRGEVLMVCDDAARIRLMRWPSLPGDSKREYFGHAMHCWDARFSHDDSTVVSIGGADCTVIQWKHVDGAGRRVGYDRSVTPRRPTSVRTPKSTRNASMRGRGGRVKKEKELATPVEDQELEVEVGVEDLVIDVAPEKKNRGGGRSNRSSRDNSRDNSRNASRAELVEEKKDDETSDVRSKQKGAGGSRKGSKVGSERSARSGRGAVVTMDTFPRTVTAIYDYKATDEEEMDFSVGQEIVVVSLDEGWFTNDAGTMLPQSYVKDPAAE</sequence>
<dbReference type="Pfam" id="PF23414">
    <property type="entry name" value="Beta-prop_EML_2"/>
    <property type="match status" value="1"/>
</dbReference>
<dbReference type="InterPro" id="IPR015943">
    <property type="entry name" value="WD40/YVTN_repeat-like_dom_sf"/>
</dbReference>
<dbReference type="InterPro" id="IPR036322">
    <property type="entry name" value="WD40_repeat_dom_sf"/>
</dbReference>
<proteinExistence type="predicted"/>
<dbReference type="InterPro" id="IPR001452">
    <property type="entry name" value="SH3_domain"/>
</dbReference>
<feature type="domain" description="SH3" evidence="6">
    <location>
        <begin position="1211"/>
        <end position="1244"/>
    </location>
</feature>
<feature type="repeat" description="WD" evidence="4">
    <location>
        <begin position="903"/>
        <end position="937"/>
    </location>
</feature>
<dbReference type="InterPro" id="IPR001680">
    <property type="entry name" value="WD40_rpt"/>
</dbReference>
<dbReference type="SUPFAM" id="SSF50044">
    <property type="entry name" value="SH3-domain"/>
    <property type="match status" value="1"/>
</dbReference>
<dbReference type="PANTHER" id="PTHR13720">
    <property type="entry name" value="WD-40 REPEAT PROTEIN"/>
    <property type="match status" value="1"/>
</dbReference>
<feature type="region of interest" description="Disordered" evidence="5">
    <location>
        <begin position="204"/>
        <end position="233"/>
    </location>
</feature>
<feature type="repeat" description="WD" evidence="4">
    <location>
        <begin position="706"/>
        <end position="737"/>
    </location>
</feature>
<dbReference type="SUPFAM" id="SSF50978">
    <property type="entry name" value="WD40 repeat-like"/>
    <property type="match status" value="1"/>
</dbReference>
<dbReference type="InterPro" id="IPR036028">
    <property type="entry name" value="SH3-like_dom_sf"/>
</dbReference>
<feature type="compositionally biased region" description="Basic and acidic residues" evidence="5">
    <location>
        <begin position="1158"/>
        <end position="1173"/>
    </location>
</feature>
<dbReference type="Pfam" id="PF00400">
    <property type="entry name" value="WD40"/>
    <property type="match status" value="4"/>
</dbReference>
<feature type="compositionally biased region" description="Basic and acidic residues" evidence="5">
    <location>
        <begin position="206"/>
        <end position="218"/>
    </location>
</feature>
<feature type="domain" description="EML-like second beta-propeller" evidence="7">
    <location>
        <begin position="856"/>
        <end position="1059"/>
    </location>
</feature>
<feature type="compositionally biased region" description="Gly residues" evidence="5">
    <location>
        <begin position="819"/>
        <end position="829"/>
    </location>
</feature>
<protein>
    <recommendedName>
        <fullName evidence="10">WD40 repeat-like protein</fullName>
    </recommendedName>
</protein>
<keyword evidence="9" id="KW-1185">Reference proteome</keyword>
<evidence type="ECO:0000259" key="6">
    <source>
        <dbReference type="Pfam" id="PF00018"/>
    </source>
</evidence>
<dbReference type="Pfam" id="PF00018">
    <property type="entry name" value="SH3_1"/>
    <property type="match status" value="1"/>
</dbReference>
<keyword evidence="1" id="KW-0728">SH3 domain</keyword>
<evidence type="ECO:0000256" key="2">
    <source>
        <dbReference type="ARBA" id="ARBA00022574"/>
    </source>
</evidence>
<name>A0ABQ6N685_9STRA</name>
<dbReference type="PROSITE" id="PS50082">
    <property type="entry name" value="WD_REPEATS_2"/>
    <property type="match status" value="3"/>
</dbReference>
<feature type="region of interest" description="Disordered" evidence="5">
    <location>
        <begin position="1068"/>
        <end position="1110"/>
    </location>
</feature>
<evidence type="ECO:0000313" key="9">
    <source>
        <dbReference type="Proteomes" id="UP001165060"/>
    </source>
</evidence>
<dbReference type="PANTHER" id="PTHR13720:SF33">
    <property type="entry name" value="HELP DOMAIN-CONTAINING PROTEIN"/>
    <property type="match status" value="1"/>
</dbReference>
<dbReference type="SMART" id="SM00320">
    <property type="entry name" value="WD40"/>
    <property type="match status" value="8"/>
</dbReference>
<feature type="region of interest" description="Disordered" evidence="5">
    <location>
        <begin position="819"/>
        <end position="854"/>
    </location>
</feature>
<dbReference type="InterPro" id="IPR055442">
    <property type="entry name" value="Beta-prop_EML-like_2nd"/>
</dbReference>
<feature type="region of interest" description="Disordered" evidence="5">
    <location>
        <begin position="1127"/>
        <end position="1200"/>
    </location>
</feature>
<dbReference type="EMBL" id="BRYB01002170">
    <property type="protein sequence ID" value="GMI40634.1"/>
    <property type="molecule type" value="Genomic_DNA"/>
</dbReference>
<evidence type="ECO:0000256" key="3">
    <source>
        <dbReference type="ARBA" id="ARBA00022737"/>
    </source>
</evidence>
<evidence type="ECO:0000256" key="5">
    <source>
        <dbReference type="SAM" id="MobiDB-lite"/>
    </source>
</evidence>
<organism evidence="8 9">
    <name type="scientific">Tetraparma gracilis</name>
    <dbReference type="NCBI Taxonomy" id="2962635"/>
    <lineage>
        <taxon>Eukaryota</taxon>
        <taxon>Sar</taxon>
        <taxon>Stramenopiles</taxon>
        <taxon>Ochrophyta</taxon>
        <taxon>Bolidophyceae</taxon>
        <taxon>Parmales</taxon>
        <taxon>Triparmaceae</taxon>
        <taxon>Tetraparma</taxon>
    </lineage>
</organism>
<comment type="caution">
    <text evidence="8">The sequence shown here is derived from an EMBL/GenBank/DDBJ whole genome shotgun (WGS) entry which is preliminary data.</text>
</comment>
<gene>
    <name evidence="8" type="ORF">TeGR_g10012</name>
</gene>
<dbReference type="Gene3D" id="2.30.30.40">
    <property type="entry name" value="SH3 Domains"/>
    <property type="match status" value="1"/>
</dbReference>
<reference evidence="8 9" key="1">
    <citation type="journal article" date="2023" name="Commun. Biol.">
        <title>Genome analysis of Parmales, the sister group of diatoms, reveals the evolutionary specialization of diatoms from phago-mixotrophs to photoautotrophs.</title>
        <authorList>
            <person name="Ban H."/>
            <person name="Sato S."/>
            <person name="Yoshikawa S."/>
            <person name="Yamada K."/>
            <person name="Nakamura Y."/>
            <person name="Ichinomiya M."/>
            <person name="Sato N."/>
            <person name="Blanc-Mathieu R."/>
            <person name="Endo H."/>
            <person name="Kuwata A."/>
            <person name="Ogata H."/>
        </authorList>
    </citation>
    <scope>NUCLEOTIDE SEQUENCE [LARGE SCALE GENOMIC DNA]</scope>
</reference>
<evidence type="ECO:0000259" key="7">
    <source>
        <dbReference type="Pfam" id="PF23414"/>
    </source>
</evidence>
<accession>A0ABQ6N685</accession>
<evidence type="ECO:0000313" key="8">
    <source>
        <dbReference type="EMBL" id="GMI40634.1"/>
    </source>
</evidence>
<feature type="region of interest" description="Disordered" evidence="5">
    <location>
        <begin position="93"/>
        <end position="139"/>
    </location>
</feature>
<keyword evidence="3" id="KW-0677">Repeat</keyword>
<dbReference type="Gene3D" id="2.130.10.10">
    <property type="entry name" value="YVTN repeat-like/Quinoprotein amine dehydrogenase"/>
    <property type="match status" value="2"/>
</dbReference>
<dbReference type="InterPro" id="IPR050630">
    <property type="entry name" value="WD_repeat_EMAP"/>
</dbReference>
<dbReference type="Proteomes" id="UP001165060">
    <property type="component" value="Unassembled WGS sequence"/>
</dbReference>
<evidence type="ECO:0000256" key="1">
    <source>
        <dbReference type="ARBA" id="ARBA00022443"/>
    </source>
</evidence>